<dbReference type="STRING" id="41047.A0A397HGP5"/>
<dbReference type="Pfam" id="PF00512">
    <property type="entry name" value="HisKA"/>
    <property type="match status" value="1"/>
</dbReference>
<evidence type="ECO:0000259" key="5">
    <source>
        <dbReference type="PROSITE" id="PS50109"/>
    </source>
</evidence>
<dbReference type="Gene3D" id="3.40.50.2300">
    <property type="match status" value="1"/>
</dbReference>
<dbReference type="SUPFAM" id="SSF47384">
    <property type="entry name" value="Homodimeric domain of signal transducing histidine kinase"/>
    <property type="match status" value="1"/>
</dbReference>
<evidence type="ECO:0000313" key="8">
    <source>
        <dbReference type="Proteomes" id="UP000215305"/>
    </source>
</evidence>
<dbReference type="GO" id="GO:0000155">
    <property type="term" value="F:phosphorelay sensor kinase activity"/>
    <property type="evidence" value="ECO:0007669"/>
    <property type="project" value="InterPro"/>
</dbReference>
<dbReference type="PANTHER" id="PTHR43719:SF11">
    <property type="entry name" value="HISTIDINE KINASE_RESPONSE REGULATOR, PUTATIVE-RELATED"/>
    <property type="match status" value="1"/>
</dbReference>
<dbReference type="PRINTS" id="PR00344">
    <property type="entry name" value="BCTRLSENSOR"/>
</dbReference>
<comment type="caution">
    <text evidence="7">The sequence shown here is derived from an EMBL/GenBank/DDBJ whole genome shotgun (WGS) entry which is preliminary data.</text>
</comment>
<dbReference type="PROSITE" id="PS50109">
    <property type="entry name" value="HIS_KIN"/>
    <property type="match status" value="1"/>
</dbReference>
<dbReference type="PROSITE" id="PS50110">
    <property type="entry name" value="RESPONSE_REGULATORY"/>
    <property type="match status" value="1"/>
</dbReference>
<feature type="modified residue" description="4-aspartylphosphate" evidence="3">
    <location>
        <position position="1577"/>
    </location>
</feature>
<dbReference type="SUPFAM" id="SSF55874">
    <property type="entry name" value="ATPase domain of HSP90 chaperone/DNA topoisomerase II/histidine kinase"/>
    <property type="match status" value="1"/>
</dbReference>
<evidence type="ECO:0000313" key="7">
    <source>
        <dbReference type="EMBL" id="RHZ60704.1"/>
    </source>
</evidence>
<dbReference type="InterPro" id="IPR036890">
    <property type="entry name" value="HATPase_C_sf"/>
</dbReference>
<accession>A0A397HGP5</accession>
<dbReference type="InterPro" id="IPR036097">
    <property type="entry name" value="HisK_dim/P_sf"/>
</dbReference>
<dbReference type="InterPro" id="IPR001789">
    <property type="entry name" value="Sig_transdc_resp-reg_receiver"/>
</dbReference>
<dbReference type="InterPro" id="IPR050956">
    <property type="entry name" value="2C_system_His_kinase"/>
</dbReference>
<feature type="domain" description="Histidine kinase" evidence="5">
    <location>
        <begin position="1058"/>
        <end position="1323"/>
    </location>
</feature>
<dbReference type="SMART" id="SM00387">
    <property type="entry name" value="HATPase_c"/>
    <property type="match status" value="1"/>
</dbReference>
<feature type="domain" description="Response regulatory" evidence="6">
    <location>
        <begin position="1526"/>
        <end position="1646"/>
    </location>
</feature>
<evidence type="ECO:0000256" key="4">
    <source>
        <dbReference type="SAM" id="MobiDB-lite"/>
    </source>
</evidence>
<dbReference type="FunFam" id="1.10.287.130:FF:000023">
    <property type="entry name" value="Sensor histidine kinase/response regulator, putative"/>
    <property type="match status" value="1"/>
</dbReference>
<dbReference type="GO" id="GO:0008270">
    <property type="term" value="F:zinc ion binding"/>
    <property type="evidence" value="ECO:0007669"/>
    <property type="project" value="InterPro"/>
</dbReference>
<gene>
    <name evidence="7" type="ORF">CDV56_106951</name>
</gene>
<name>A0A397HGP5_ASPTH</name>
<dbReference type="Gene3D" id="1.10.287.130">
    <property type="match status" value="1"/>
</dbReference>
<sequence>MRSELGAQQPSSLPPQPLGRRNKSASYTFHNSVSATHMASPSCKVQLYYGPTSHFTLMHEIYRGLVSSQTTHPEEPQSEVEEAGAGLDMFSFRSIFFGTPAETHDTSKGIGNTAAPVMFLPYELARIFLQRFLSSLYHLVPFWPKEIYERQLEHLYCPSSGAGSDTCVNSILLMALAKGSLGTQHYRWGDILFERVKASCASWDDVVNLETHAHFQTEQGRPNSSFLYLGTAARKAISTGLHKESPTEGGEGREMVEQRRLTFWSLFFYETWICFHLGRPSSLSSRDVGIAPPKDPFILVLIHLTKVMTRSANEIYGRPHDSLLQMWKLARSISDDLRCYDEKMKLALGFGLDKCAQPGDVGVRQAILITLYYHTILLTFRPFLIFRGRWQRDMKKSSSEVGPNTTKRPTEMPAWLNEACDHAIHAACRTLHHLGEAAIVNELVRELRYHGFFLTSACFALIYDFMYNEKVAATHLPWVHVGLQCLGAMRPGDPITSSISAVQTVLKKLHPSYEWVPPEHAQGQAYAPNPMGTGSAQPYSSGIASNQTNPMREAFPGDTFLGGYLPTMPNIQVNPLQSDIPEASASVGSSEDLPDFNLSDMGWDFDFSTMDLEAFFSIQPTMNPSQTLHSFVILFDREQANIIAEASPSLLLDGDGELDGDDEVARQVKVLTLRLVEADAIDTSSVIKSTCYVIHDLTQDNQYDNHLIQFFAAVPIPDSNKDTIGAVCIVDKTPHPNFGESEVASMHEIAGLVACSIKDSSVEQHHFQAERLINGLTTFVSGQVVPEPEEDCYPKRRPSYLPGIDDLSISESRGVGSPQYTHFDPPGTGHYGSGTETPPNQFFSKIHDRRNSVTVIEGSTVSPSMSLLFSRASALLRKCMDLGGVLFLDATRSNARSSRSASVSDLEMLSKDGDSGINSPGLSSVGPWRERYSISEGLLHDLFAAYPKGTIFNTRNLIDCTSQKCGHGTDAKGSRHHGIILRLVQELPEAKSLLFLPMWNWNTSRWLAGAFLWTCDSQRHFEQTDLFYVKAYGDSIVSEAAQMDWQATEKSKSDLLSSVSHELRSPLHGMLASVELLHTTDLQPAQQDMLTMIETCGLTLLDTLNYLLDFTKINNLTSADAKNDGNYETSLADLTCEFDLDTLVEDVVDTLYAGHRSLINASQVAGRYLPSGPAVGIRSDQGTENAKESSDLSVIVRVEAGDWKVQSIPGGWRRIVMNLLGNAFKFTKSGFIEVTLSRKAERTCGTKRVFAHLTITDTGCGISPEYLEHKLFQPFTQGNILTEGVGLGLSIVDRLVTNVGGQVDVKSTVGIGTQVDVYIPVEFIDTLVDGTSGQVQPESESISRVSLVGMNVFSNLKRSSRRLSVEAKRRLAVRSALSNAILNQPGWTVSFADTLSQASGDIGIVEESSLAEMAGQEPITTELRALVILGQHGINIPIDPVMKEVDVLYVPQPLTPRKIMGALHSISNLPDGSGQIDGADGIPSRERSLSEAFALAKQTESPPVVRESVDEFRASTPEPSKMIDLHVLIVDDNDINLKILATFMRRIGCSYETANNGLVALEKYRQSERQFNYILMDISMPVMDGISSTSKIREYEEENSLPRTAIMAVTGVASASMQQRAFAAGIDDYLVKPLSLRDLKRIMNIA</sequence>
<dbReference type="InterPro" id="IPR007219">
    <property type="entry name" value="XnlR_reg_dom"/>
</dbReference>
<dbReference type="CDD" id="cd17546">
    <property type="entry name" value="REC_hyHK_CKI1_RcsC-like"/>
    <property type="match status" value="1"/>
</dbReference>
<dbReference type="VEuPathDB" id="FungiDB:CDV56_106951"/>
<evidence type="ECO:0000259" key="6">
    <source>
        <dbReference type="PROSITE" id="PS50110"/>
    </source>
</evidence>
<dbReference type="SUPFAM" id="SSF52172">
    <property type="entry name" value="CheY-like"/>
    <property type="match status" value="1"/>
</dbReference>
<dbReference type="SUPFAM" id="SSF55781">
    <property type="entry name" value="GAF domain-like"/>
    <property type="match status" value="1"/>
</dbReference>
<dbReference type="Proteomes" id="UP000215305">
    <property type="component" value="Unassembled WGS sequence"/>
</dbReference>
<dbReference type="InterPro" id="IPR005467">
    <property type="entry name" value="His_kinase_dom"/>
</dbReference>
<dbReference type="SMART" id="SM00906">
    <property type="entry name" value="Fungal_trans"/>
    <property type="match status" value="1"/>
</dbReference>
<dbReference type="SMART" id="SM00448">
    <property type="entry name" value="REC"/>
    <property type="match status" value="1"/>
</dbReference>
<protein>
    <submittedName>
        <fullName evidence="7">Uncharacterized protein</fullName>
    </submittedName>
</protein>
<dbReference type="CDD" id="cd12148">
    <property type="entry name" value="fungal_TF_MHR"/>
    <property type="match status" value="1"/>
</dbReference>
<dbReference type="InterPro" id="IPR003594">
    <property type="entry name" value="HATPase_dom"/>
</dbReference>
<dbReference type="OrthoDB" id="303614at2759"/>
<dbReference type="GO" id="GO:0006351">
    <property type="term" value="P:DNA-templated transcription"/>
    <property type="evidence" value="ECO:0007669"/>
    <property type="project" value="InterPro"/>
</dbReference>
<evidence type="ECO:0000256" key="1">
    <source>
        <dbReference type="ARBA" id="ARBA00022553"/>
    </source>
</evidence>
<dbReference type="InterPro" id="IPR011006">
    <property type="entry name" value="CheY-like_superfamily"/>
</dbReference>
<dbReference type="GeneID" id="38128925"/>
<dbReference type="Pfam" id="PF04082">
    <property type="entry name" value="Fungal_trans"/>
    <property type="match status" value="1"/>
</dbReference>
<feature type="region of interest" description="Disordered" evidence="4">
    <location>
        <begin position="1"/>
        <end position="23"/>
    </location>
</feature>
<dbReference type="Gene3D" id="3.30.565.10">
    <property type="entry name" value="Histidine kinase-like ATPase, C-terminal domain"/>
    <property type="match status" value="1"/>
</dbReference>
<keyword evidence="8" id="KW-1185">Reference proteome</keyword>
<proteinExistence type="predicted"/>
<dbReference type="Pfam" id="PF02518">
    <property type="entry name" value="HATPase_c"/>
    <property type="match status" value="1"/>
</dbReference>
<dbReference type="InterPro" id="IPR003661">
    <property type="entry name" value="HisK_dim/P_dom"/>
</dbReference>
<reference evidence="7" key="1">
    <citation type="submission" date="2018-08" db="EMBL/GenBank/DDBJ databases">
        <title>Draft genome sequence of azole-resistant Aspergillus thermomutatus (Neosartorya pseudofischeri) strain HMR AF 39, isolated from a human nasal aspirate.</title>
        <authorList>
            <person name="Parent-Michaud M."/>
            <person name="Dufresne P.J."/>
            <person name="Fournier E."/>
            <person name="Martineau C."/>
            <person name="Moreira S."/>
            <person name="Perkins V."/>
            <person name="De Repentigny L."/>
            <person name="Dufresne S.F."/>
        </authorList>
    </citation>
    <scope>NUCLEOTIDE SEQUENCE [LARGE SCALE GENOMIC DNA]</scope>
    <source>
        <strain evidence="7">HMR AF 39</strain>
    </source>
</reference>
<dbReference type="RefSeq" id="XP_026616169.1">
    <property type="nucleotide sequence ID" value="XM_026760570.1"/>
</dbReference>
<dbReference type="SMART" id="SM00388">
    <property type="entry name" value="HisKA"/>
    <property type="match status" value="1"/>
</dbReference>
<keyword evidence="2" id="KW-0539">Nucleus</keyword>
<organism evidence="7 8">
    <name type="scientific">Aspergillus thermomutatus</name>
    <name type="common">Neosartorya pseudofischeri</name>
    <dbReference type="NCBI Taxonomy" id="41047"/>
    <lineage>
        <taxon>Eukaryota</taxon>
        <taxon>Fungi</taxon>
        <taxon>Dikarya</taxon>
        <taxon>Ascomycota</taxon>
        <taxon>Pezizomycotina</taxon>
        <taxon>Eurotiomycetes</taxon>
        <taxon>Eurotiomycetidae</taxon>
        <taxon>Eurotiales</taxon>
        <taxon>Aspergillaceae</taxon>
        <taxon>Aspergillus</taxon>
        <taxon>Aspergillus subgen. Fumigati</taxon>
    </lineage>
</organism>
<dbReference type="PANTHER" id="PTHR43719">
    <property type="entry name" value="TWO-COMPONENT HISTIDINE KINASE"/>
    <property type="match status" value="1"/>
</dbReference>
<dbReference type="GO" id="GO:0003677">
    <property type="term" value="F:DNA binding"/>
    <property type="evidence" value="ECO:0007669"/>
    <property type="project" value="InterPro"/>
</dbReference>
<dbReference type="EMBL" id="NKHU02000050">
    <property type="protein sequence ID" value="RHZ60704.1"/>
    <property type="molecule type" value="Genomic_DNA"/>
</dbReference>
<keyword evidence="1 3" id="KW-0597">Phosphoprotein</keyword>
<dbReference type="InterPro" id="IPR004358">
    <property type="entry name" value="Sig_transdc_His_kin-like_C"/>
</dbReference>
<dbReference type="Pfam" id="PF00072">
    <property type="entry name" value="Response_reg"/>
    <property type="match status" value="1"/>
</dbReference>
<dbReference type="CDD" id="cd00082">
    <property type="entry name" value="HisKA"/>
    <property type="match status" value="1"/>
</dbReference>
<evidence type="ECO:0000256" key="2">
    <source>
        <dbReference type="ARBA" id="ARBA00023242"/>
    </source>
</evidence>
<evidence type="ECO:0000256" key="3">
    <source>
        <dbReference type="PROSITE-ProRule" id="PRU00169"/>
    </source>
</evidence>
<dbReference type="FunFam" id="3.30.565.10:FF:000201">
    <property type="entry name" value="Sensor histidine kinase/response regulator, putative (AFU_orthologue AFUA_4G01020)"/>
    <property type="match status" value="1"/>
</dbReference>